<dbReference type="SUPFAM" id="SSF81321">
    <property type="entry name" value="Family A G protein-coupled receptor-like"/>
    <property type="match status" value="1"/>
</dbReference>
<feature type="transmembrane region" description="Helical" evidence="1">
    <location>
        <begin position="12"/>
        <end position="30"/>
    </location>
</feature>
<keyword evidence="1" id="KW-0472">Membrane</keyword>
<reference evidence="2 3" key="1">
    <citation type="submission" date="2024-04" db="EMBL/GenBank/DDBJ databases">
        <authorList>
            <consortium name="Genoscope - CEA"/>
            <person name="William W."/>
        </authorList>
    </citation>
    <scope>NUCLEOTIDE SEQUENCE [LARGE SCALE GENOMIC DNA]</scope>
</reference>
<keyword evidence="1" id="KW-1133">Transmembrane helix</keyword>
<gene>
    <name evidence="2" type="ORF">GSLYS_00021305001</name>
</gene>
<dbReference type="Gene3D" id="1.20.1070.10">
    <property type="entry name" value="Rhodopsin 7-helix transmembrane proteins"/>
    <property type="match status" value="1"/>
</dbReference>
<evidence type="ECO:0000313" key="3">
    <source>
        <dbReference type="Proteomes" id="UP001497497"/>
    </source>
</evidence>
<dbReference type="Proteomes" id="UP001497497">
    <property type="component" value="Unassembled WGS sequence"/>
</dbReference>
<evidence type="ECO:0000313" key="2">
    <source>
        <dbReference type="EMBL" id="CAL1547988.1"/>
    </source>
</evidence>
<feature type="transmembrane region" description="Helical" evidence="1">
    <location>
        <begin position="168"/>
        <end position="191"/>
    </location>
</feature>
<dbReference type="AlphaFoldDB" id="A0AAV2IPE1"/>
<proteinExistence type="predicted"/>
<feature type="transmembrane region" description="Helical" evidence="1">
    <location>
        <begin position="42"/>
        <end position="67"/>
    </location>
</feature>
<feature type="transmembrane region" description="Helical" evidence="1">
    <location>
        <begin position="358"/>
        <end position="378"/>
    </location>
</feature>
<feature type="transmembrane region" description="Helical" evidence="1">
    <location>
        <begin position="94"/>
        <end position="113"/>
    </location>
</feature>
<feature type="transmembrane region" description="Helical" evidence="1">
    <location>
        <begin position="325"/>
        <end position="346"/>
    </location>
</feature>
<dbReference type="EMBL" id="CAXITT010001131">
    <property type="protein sequence ID" value="CAL1547988.1"/>
    <property type="molecule type" value="Genomic_DNA"/>
</dbReference>
<evidence type="ECO:0008006" key="4">
    <source>
        <dbReference type="Google" id="ProtNLM"/>
    </source>
</evidence>
<protein>
    <recommendedName>
        <fullName evidence="4">G-protein coupled receptors family 1 profile domain-containing protein</fullName>
    </recommendedName>
</protein>
<keyword evidence="1" id="KW-0812">Transmembrane</keyword>
<accession>A0AAV2IPE1</accession>
<feature type="transmembrane region" description="Helical" evidence="1">
    <location>
        <begin position="125"/>
        <end position="148"/>
    </location>
</feature>
<name>A0AAV2IPE1_LYMST</name>
<keyword evidence="3" id="KW-1185">Reference proteome</keyword>
<organism evidence="2 3">
    <name type="scientific">Lymnaea stagnalis</name>
    <name type="common">Great pond snail</name>
    <name type="synonym">Helix stagnalis</name>
    <dbReference type="NCBI Taxonomy" id="6523"/>
    <lineage>
        <taxon>Eukaryota</taxon>
        <taxon>Metazoa</taxon>
        <taxon>Spiralia</taxon>
        <taxon>Lophotrochozoa</taxon>
        <taxon>Mollusca</taxon>
        <taxon>Gastropoda</taxon>
        <taxon>Heterobranchia</taxon>
        <taxon>Euthyneura</taxon>
        <taxon>Panpulmonata</taxon>
        <taxon>Hygrophila</taxon>
        <taxon>Lymnaeoidea</taxon>
        <taxon>Lymnaeidae</taxon>
        <taxon>Lymnaea</taxon>
    </lineage>
</organism>
<sequence length="389" mass="43317">MAYVTEAGSLNIIYIILILLSNGFLIFKNVRKCDFMYKPKTLTILSLAIGDVSMALFPMVVATQYFFEVDLKTLGSSKDYCRLFNFSNIYQENLITFVYGLGLMVLGLQTIQHHRISKLRKQSKIICSMVASSTPWMLGLSIILPLGLANNLSDSCIDTISSDQQKALLVISIILPAWGALITIIFTTISVKCKVKVPNHQAVSNNPQNMATLNVQNSADENNPKVHQQEPIPTDPDNQYLQPLMDDGLAVSSRAHHRHSPQQLYNLPTTQLCALPTRPQYKSQPGHLVAAANPMEPAFTSEEVTSQEVTSQDVTSNSTHKVARLLVISLVYFMLVTPAAFVKIHILMNKFENNLEDLLAAHVALEALSFLPIIRSFMTPIIMFDYSDN</sequence>
<evidence type="ECO:0000256" key="1">
    <source>
        <dbReference type="SAM" id="Phobius"/>
    </source>
</evidence>
<comment type="caution">
    <text evidence="2">The sequence shown here is derived from an EMBL/GenBank/DDBJ whole genome shotgun (WGS) entry which is preliminary data.</text>
</comment>